<comment type="caution">
    <text evidence="1">The sequence shown here is derived from an EMBL/GenBank/DDBJ whole genome shotgun (WGS) entry which is preliminary data.</text>
</comment>
<accession>A0ABS0I1V1</accession>
<evidence type="ECO:0000313" key="2">
    <source>
        <dbReference type="Proteomes" id="UP000618931"/>
    </source>
</evidence>
<reference evidence="1 2" key="1">
    <citation type="submission" date="2020-11" db="EMBL/GenBank/DDBJ databases">
        <authorList>
            <person name="Kim M.K."/>
        </authorList>
    </citation>
    <scope>NUCLEOTIDE SEQUENCE [LARGE SCALE GENOMIC DNA]</scope>
    <source>
        <strain evidence="1 2">BT662</strain>
    </source>
</reference>
<keyword evidence="2" id="KW-1185">Reference proteome</keyword>
<evidence type="ECO:0000313" key="1">
    <source>
        <dbReference type="EMBL" id="MBF9220931.1"/>
    </source>
</evidence>
<name>A0ABS0I1V1_9BACT</name>
<proteinExistence type="predicted"/>
<evidence type="ECO:0008006" key="3">
    <source>
        <dbReference type="Google" id="ProtNLM"/>
    </source>
</evidence>
<sequence>MELKESYVHFATVGGTYIDFDHLDLTPWGIKGGLIESKSTEEFIRKNSMPDMADRNWKRVKDVSQSSDGIGGAGMHGDWEYMNLLWPLDFNNPPSEKDYFEVIGAIKVIHPSELYILNVLDAQYFDGKGIYFNGWSTYNNYHWHKYQEPEKHYFIYPEEHIQETNDFLAFYKKNYGKRDYVRNAIKYYLDSFNVNSIEMSFICLCICLETIVPGNEQLSYRFRRNLAVLCSESYERGNKIYKNANLLYNYRSKLVHSGMNSKDFAKFELFFEYAQILASRMIIEMLLHDIPKIDELDKKLTELGFGQGSMISEGYKKFQGNISTWHKVSEYEIQ</sequence>
<organism evidence="1 2">
    <name type="scientific">Hymenobacter ruricola</name>
    <dbReference type="NCBI Taxonomy" id="2791023"/>
    <lineage>
        <taxon>Bacteria</taxon>
        <taxon>Pseudomonadati</taxon>
        <taxon>Bacteroidota</taxon>
        <taxon>Cytophagia</taxon>
        <taxon>Cytophagales</taxon>
        <taxon>Hymenobacteraceae</taxon>
        <taxon>Hymenobacter</taxon>
    </lineage>
</organism>
<gene>
    <name evidence="1" type="ORF">I2H31_07440</name>
</gene>
<dbReference type="RefSeq" id="WP_196292356.1">
    <property type="nucleotide sequence ID" value="NZ_JADQDM010000002.1"/>
</dbReference>
<protein>
    <recommendedName>
        <fullName evidence="3">Apea-like HEPN domain-containing protein</fullName>
    </recommendedName>
</protein>
<dbReference type="Proteomes" id="UP000618931">
    <property type="component" value="Unassembled WGS sequence"/>
</dbReference>
<dbReference type="EMBL" id="JADQDM010000002">
    <property type="protein sequence ID" value="MBF9220931.1"/>
    <property type="molecule type" value="Genomic_DNA"/>
</dbReference>